<dbReference type="EMBL" id="JAKJXO020000010">
    <property type="protein sequence ID" value="KAL1599878.1"/>
    <property type="molecule type" value="Genomic_DNA"/>
</dbReference>
<organism evidence="1 2">
    <name type="scientific">Paraconiothyrium brasiliense</name>
    <dbReference type="NCBI Taxonomy" id="300254"/>
    <lineage>
        <taxon>Eukaryota</taxon>
        <taxon>Fungi</taxon>
        <taxon>Dikarya</taxon>
        <taxon>Ascomycota</taxon>
        <taxon>Pezizomycotina</taxon>
        <taxon>Dothideomycetes</taxon>
        <taxon>Pleosporomycetidae</taxon>
        <taxon>Pleosporales</taxon>
        <taxon>Massarineae</taxon>
        <taxon>Didymosphaeriaceae</taxon>
        <taxon>Paraconiothyrium</taxon>
    </lineage>
</organism>
<sequence>MEDLRFLDLPVEIREIVYQDLLCTWELKHNRERAFLSTRFNNPTAILRVNRQVYYEAYDYLVKHNQFIRVDCDGISIRSDPLGRQILPVTEVPEKVSQFNGYVARIKWTTNSDPLRKGSRKQYMVLGRQFPDILKATDYHIMTQWPAITMTIIVDPISTNRAEVTTTSLRPFQTALLHTIPTFLHAFPGLSIQGSSVSRNLAARIIHETAQPRWMTTTAALSDILWFKHNNDRLGKEANFVSTNTAIECGLKTIEYMRSSPAWPNLMLSGGVSFAHAVAELAFELRVGRAQRALDAMERSQCRRNLVEGFAEHVDADLGRCLLFVPSHNHQDTWSPSEEQVAVVMCMSARKHRLLLDAESRDSAVAAAEHAFQMFPENEMIRREKEAIAAWSGNVDRYLNEVWVSNSGVVLEMWQWWEQEEKSCDC</sequence>
<keyword evidence="2" id="KW-1185">Reference proteome</keyword>
<protein>
    <submittedName>
        <fullName evidence="1">Uncharacterized protein</fullName>
    </submittedName>
</protein>
<gene>
    <name evidence="1" type="ORF">SLS60_007683</name>
</gene>
<name>A0ABR3R6R6_9PLEO</name>
<dbReference type="Proteomes" id="UP001521785">
    <property type="component" value="Unassembled WGS sequence"/>
</dbReference>
<evidence type="ECO:0000313" key="2">
    <source>
        <dbReference type="Proteomes" id="UP001521785"/>
    </source>
</evidence>
<proteinExistence type="predicted"/>
<reference evidence="1 2" key="1">
    <citation type="submission" date="2024-02" db="EMBL/GenBank/DDBJ databases">
        <title>De novo assembly and annotation of 12 fungi associated with fruit tree decline syndrome in Ontario, Canada.</title>
        <authorList>
            <person name="Sulman M."/>
            <person name="Ellouze W."/>
            <person name="Ilyukhin E."/>
        </authorList>
    </citation>
    <scope>NUCLEOTIDE SEQUENCE [LARGE SCALE GENOMIC DNA]</scope>
    <source>
        <strain evidence="1 2">M42-189</strain>
    </source>
</reference>
<evidence type="ECO:0000313" key="1">
    <source>
        <dbReference type="EMBL" id="KAL1599878.1"/>
    </source>
</evidence>
<comment type="caution">
    <text evidence="1">The sequence shown here is derived from an EMBL/GenBank/DDBJ whole genome shotgun (WGS) entry which is preliminary data.</text>
</comment>
<accession>A0ABR3R6R6</accession>